<dbReference type="AlphaFoldDB" id="A0ABD0NW86"/>
<keyword evidence="2" id="KW-1185">Reference proteome</keyword>
<organism evidence="1 2">
    <name type="scientific">Cirrhinus mrigala</name>
    <name type="common">Mrigala</name>
    <dbReference type="NCBI Taxonomy" id="683832"/>
    <lineage>
        <taxon>Eukaryota</taxon>
        <taxon>Metazoa</taxon>
        <taxon>Chordata</taxon>
        <taxon>Craniata</taxon>
        <taxon>Vertebrata</taxon>
        <taxon>Euteleostomi</taxon>
        <taxon>Actinopterygii</taxon>
        <taxon>Neopterygii</taxon>
        <taxon>Teleostei</taxon>
        <taxon>Ostariophysi</taxon>
        <taxon>Cypriniformes</taxon>
        <taxon>Cyprinidae</taxon>
        <taxon>Labeoninae</taxon>
        <taxon>Labeonini</taxon>
        <taxon>Cirrhinus</taxon>
    </lineage>
</organism>
<dbReference type="InterPro" id="IPR043197">
    <property type="entry name" value="Plakin"/>
</dbReference>
<accession>A0ABD0NW86</accession>
<dbReference type="Gene3D" id="1.20.58.60">
    <property type="match status" value="1"/>
</dbReference>
<protein>
    <submittedName>
        <fullName evidence="1">Uncharacterized protein</fullName>
    </submittedName>
</protein>
<gene>
    <name evidence="1" type="ORF">M9458_037988</name>
</gene>
<dbReference type="SUPFAM" id="SSF46966">
    <property type="entry name" value="Spectrin repeat"/>
    <property type="match status" value="1"/>
</dbReference>
<dbReference type="PANTHER" id="PTHR23169:SF25">
    <property type="entry name" value="MICROTUBULE-ACTIN CROSS-LINKING FACTOR 1, ISOFORMS 1_2_3_4_5"/>
    <property type="match status" value="1"/>
</dbReference>
<name>A0ABD0NW86_CIRMR</name>
<feature type="non-terminal residue" evidence="1">
    <location>
        <position position="1"/>
    </location>
</feature>
<reference evidence="1 2" key="1">
    <citation type="submission" date="2024-05" db="EMBL/GenBank/DDBJ databases">
        <title>Genome sequencing and assembly of Indian major carp, Cirrhinus mrigala (Hamilton, 1822).</title>
        <authorList>
            <person name="Mohindra V."/>
            <person name="Chowdhury L.M."/>
            <person name="Lal K."/>
            <person name="Jena J.K."/>
        </authorList>
    </citation>
    <scope>NUCLEOTIDE SEQUENCE [LARGE SCALE GENOMIC DNA]</scope>
    <source>
        <strain evidence="1">CM1030</strain>
        <tissue evidence="1">Blood</tissue>
    </source>
</reference>
<dbReference type="EMBL" id="JAMKFB020000019">
    <property type="protein sequence ID" value="KAL0166144.1"/>
    <property type="molecule type" value="Genomic_DNA"/>
</dbReference>
<sequence length="156" mass="18406">KWHSELEEQDHIFKSLSLEVQQAREVGNQLNQLHPDRSPELDRYQEKAQQLTERWSGVRRQMETRQADLEHYREGHSSLIHWIEETTEKQENTQPEQTDSRALSEQLAQQTVRDDTDIDKFLQALVAEIEQNQVKLDECQTYSKQYCAAVKVSTHC</sequence>
<proteinExistence type="predicted"/>
<dbReference type="PANTHER" id="PTHR23169">
    <property type="entry name" value="ENVOPLAKIN"/>
    <property type="match status" value="1"/>
</dbReference>
<comment type="caution">
    <text evidence="1">The sequence shown here is derived from an EMBL/GenBank/DDBJ whole genome shotgun (WGS) entry which is preliminary data.</text>
</comment>
<dbReference type="Proteomes" id="UP001529510">
    <property type="component" value="Unassembled WGS sequence"/>
</dbReference>
<evidence type="ECO:0000313" key="1">
    <source>
        <dbReference type="EMBL" id="KAL0166144.1"/>
    </source>
</evidence>
<evidence type="ECO:0000313" key="2">
    <source>
        <dbReference type="Proteomes" id="UP001529510"/>
    </source>
</evidence>